<dbReference type="PANTHER" id="PTHR46732:SF8">
    <property type="entry name" value="ATP-DEPENDENT PROTEASE LA (LON) DOMAIN PROTEIN"/>
    <property type="match status" value="1"/>
</dbReference>
<keyword evidence="1" id="KW-0812">Transmembrane</keyword>
<accession>A0ABV8U7G1</accession>
<dbReference type="Gene3D" id="2.30.130.40">
    <property type="entry name" value="LON domain-like"/>
    <property type="match status" value="1"/>
</dbReference>
<evidence type="ECO:0000313" key="3">
    <source>
        <dbReference type="EMBL" id="MFC4346728.1"/>
    </source>
</evidence>
<feature type="transmembrane region" description="Helical" evidence="1">
    <location>
        <begin position="14"/>
        <end position="36"/>
    </location>
</feature>
<dbReference type="SMART" id="SM00464">
    <property type="entry name" value="LON"/>
    <property type="match status" value="1"/>
</dbReference>
<keyword evidence="1" id="KW-1133">Transmembrane helix</keyword>
<organism evidence="3 4">
    <name type="scientific">Kordiimonas lipolytica</name>
    <dbReference type="NCBI Taxonomy" id="1662421"/>
    <lineage>
        <taxon>Bacteria</taxon>
        <taxon>Pseudomonadati</taxon>
        <taxon>Pseudomonadota</taxon>
        <taxon>Alphaproteobacteria</taxon>
        <taxon>Kordiimonadales</taxon>
        <taxon>Kordiimonadaceae</taxon>
        <taxon>Kordiimonas</taxon>
    </lineage>
</organism>
<evidence type="ECO:0000256" key="1">
    <source>
        <dbReference type="SAM" id="Phobius"/>
    </source>
</evidence>
<name>A0ABV8U7G1_9PROT</name>
<dbReference type="PROSITE" id="PS51787">
    <property type="entry name" value="LON_N"/>
    <property type="match status" value="1"/>
</dbReference>
<feature type="domain" description="Lon N-terminal" evidence="2">
    <location>
        <begin position="15"/>
        <end position="207"/>
    </location>
</feature>
<gene>
    <name evidence="3" type="ORF">ACFO5Q_02565</name>
</gene>
<reference evidence="4" key="1">
    <citation type="journal article" date="2019" name="Int. J. Syst. Evol. Microbiol.">
        <title>The Global Catalogue of Microorganisms (GCM) 10K type strain sequencing project: providing services to taxonomists for standard genome sequencing and annotation.</title>
        <authorList>
            <consortium name="The Broad Institute Genomics Platform"/>
            <consortium name="The Broad Institute Genome Sequencing Center for Infectious Disease"/>
            <person name="Wu L."/>
            <person name="Ma J."/>
        </authorList>
    </citation>
    <scope>NUCLEOTIDE SEQUENCE [LARGE SCALE GENOMIC DNA]</scope>
    <source>
        <strain evidence="4">CGMCC 1.15304</strain>
    </source>
</reference>
<dbReference type="InterPro" id="IPR046336">
    <property type="entry name" value="Lon_prtase_N_sf"/>
</dbReference>
<dbReference type="SUPFAM" id="SSF88697">
    <property type="entry name" value="PUA domain-like"/>
    <property type="match status" value="1"/>
</dbReference>
<dbReference type="Proteomes" id="UP001595776">
    <property type="component" value="Unassembled WGS sequence"/>
</dbReference>
<dbReference type="Pfam" id="PF02190">
    <property type="entry name" value="LON_substr_bdg"/>
    <property type="match status" value="1"/>
</dbReference>
<dbReference type="InterPro" id="IPR015947">
    <property type="entry name" value="PUA-like_sf"/>
</dbReference>
<sequence length="224" mass="24309">MTVESKTFEALPSVIPVFPLAGAILLPGTSLPLNIFEPRYLRMVRDAIEGHNLIGMIQPKGNGHETVPDLYGTGCVGSISDVQETDDGRILIRLKGLSRFDVTEELGVTTPYRQVRTNWEPYKADPWGGTGSKGVDRDLLLSALKGYLDTKGLDADFDAIASAPDDILVNTLSMIVPLAVQEKQALLESATVPERSLLLQNLLEMASADSHGGTDHHSPDHRSH</sequence>
<dbReference type="InterPro" id="IPR003111">
    <property type="entry name" value="Lon_prtase_N"/>
</dbReference>
<evidence type="ECO:0000259" key="2">
    <source>
        <dbReference type="PROSITE" id="PS51787"/>
    </source>
</evidence>
<protein>
    <submittedName>
        <fullName evidence="3">LON peptidase substrate-binding domain-containing protein</fullName>
    </submittedName>
</protein>
<dbReference type="PANTHER" id="PTHR46732">
    <property type="entry name" value="ATP-DEPENDENT PROTEASE LA (LON) DOMAIN PROTEIN"/>
    <property type="match status" value="1"/>
</dbReference>
<keyword evidence="1" id="KW-0472">Membrane</keyword>
<proteinExistence type="predicted"/>
<keyword evidence="4" id="KW-1185">Reference proteome</keyword>
<dbReference type="RefSeq" id="WP_068148385.1">
    <property type="nucleotide sequence ID" value="NZ_JBHSCR010000001.1"/>
</dbReference>
<comment type="caution">
    <text evidence="3">The sequence shown here is derived from an EMBL/GenBank/DDBJ whole genome shotgun (WGS) entry which is preliminary data.</text>
</comment>
<dbReference type="EMBL" id="JBHSCR010000001">
    <property type="protein sequence ID" value="MFC4346728.1"/>
    <property type="molecule type" value="Genomic_DNA"/>
</dbReference>
<evidence type="ECO:0000313" key="4">
    <source>
        <dbReference type="Proteomes" id="UP001595776"/>
    </source>
</evidence>